<dbReference type="EMBL" id="BFAV01000042">
    <property type="protein sequence ID" value="GBF32542.1"/>
    <property type="molecule type" value="Genomic_DNA"/>
</dbReference>
<keyword evidence="2" id="KW-1185">Reference proteome</keyword>
<dbReference type="InterPro" id="IPR036069">
    <property type="entry name" value="DUF34/NIF3_sf"/>
</dbReference>
<dbReference type="RefSeq" id="WP_104371055.1">
    <property type="nucleotide sequence ID" value="NZ_BFAV01000042.1"/>
</dbReference>
<proteinExistence type="predicted"/>
<evidence type="ECO:0000313" key="1">
    <source>
        <dbReference type="EMBL" id="GBF32542.1"/>
    </source>
</evidence>
<name>A0A2L2X945_9FIRM</name>
<reference evidence="2" key="1">
    <citation type="submission" date="2018-02" db="EMBL/GenBank/DDBJ databases">
        <title>Genome sequence of Desulfocucumis palustris strain NAW-5.</title>
        <authorList>
            <person name="Watanabe M."/>
            <person name="Kojima H."/>
            <person name="Fukui M."/>
        </authorList>
    </citation>
    <scope>NUCLEOTIDE SEQUENCE [LARGE SCALE GENOMIC DNA]</scope>
    <source>
        <strain evidence="2">NAW-5</strain>
    </source>
</reference>
<evidence type="ECO:0000313" key="2">
    <source>
        <dbReference type="Proteomes" id="UP000239549"/>
    </source>
</evidence>
<sequence>MNLGDIYRLAIEKGMESDLRGAERLERLLNAEKEKFEKLSEEQKKEFDRDRLFNPFHDTRILFGDENLEVKSVLAGIDVEVEELLLADRLRSKNTPVDLVIAHHPEGKALANLYRVMHSQEDLYAGFGVPVNVAEGVMTGRIGEVRRGLMPRNHNRPVDAARVLGIPFMCVHSAADNNVADYLQKLMDHREPETLKDIIDILKEIPEYRESAKNQSPPMVYAGKEKNRAGKVMVSMAGGTSGPEKIFEGLARAGVGTVLMMHIPEKNRLEAEKHHVNVVVAGHMASDSLGMNLFLDELEERGVGIRACSGLLCHSRAR</sequence>
<organism evidence="1 2">
    <name type="scientific">Desulfocucumis palustris</name>
    <dbReference type="NCBI Taxonomy" id="1898651"/>
    <lineage>
        <taxon>Bacteria</taxon>
        <taxon>Bacillati</taxon>
        <taxon>Bacillota</taxon>
        <taxon>Clostridia</taxon>
        <taxon>Eubacteriales</taxon>
        <taxon>Desulfocucumaceae</taxon>
        <taxon>Desulfocucumis</taxon>
    </lineage>
</organism>
<protein>
    <recommendedName>
        <fullName evidence="3">NGG1p interacting factor NIF3</fullName>
    </recommendedName>
</protein>
<dbReference type="SUPFAM" id="SSF102705">
    <property type="entry name" value="NIF3 (NGG1p interacting factor 3)-like"/>
    <property type="match status" value="1"/>
</dbReference>
<dbReference type="OrthoDB" id="9798371at2"/>
<comment type="caution">
    <text evidence="1">The sequence shown here is derived from an EMBL/GenBank/DDBJ whole genome shotgun (WGS) entry which is preliminary data.</text>
</comment>
<evidence type="ECO:0008006" key="3">
    <source>
        <dbReference type="Google" id="ProtNLM"/>
    </source>
</evidence>
<accession>A0A2L2X945</accession>
<gene>
    <name evidence="1" type="ORF">DCCM_0738</name>
</gene>
<dbReference type="Proteomes" id="UP000239549">
    <property type="component" value="Unassembled WGS sequence"/>
</dbReference>
<dbReference type="AlphaFoldDB" id="A0A2L2X945"/>